<dbReference type="InterPro" id="IPR016192">
    <property type="entry name" value="APOBEC/CMP_deaminase_Zn-bd"/>
</dbReference>
<evidence type="ECO:0000256" key="15">
    <source>
        <dbReference type="PIRSR" id="PIRSR006769-2"/>
    </source>
</evidence>
<feature type="binding site" evidence="16">
    <location>
        <position position="78"/>
    </location>
    <ligand>
        <name>Zn(2+)</name>
        <dbReference type="ChEBI" id="CHEBI:29105"/>
        <note>catalytic</note>
    </ligand>
</feature>
<dbReference type="GO" id="GO:0050661">
    <property type="term" value="F:NADP binding"/>
    <property type="evidence" value="ECO:0007669"/>
    <property type="project" value="InterPro"/>
</dbReference>
<feature type="binding site" evidence="15">
    <location>
        <position position="187"/>
    </location>
    <ligand>
        <name>substrate</name>
    </ligand>
</feature>
<evidence type="ECO:0000256" key="8">
    <source>
        <dbReference type="ARBA" id="ARBA00022801"/>
    </source>
</evidence>
<keyword evidence="10 13" id="KW-0521">NADP</keyword>
<dbReference type="GO" id="GO:0008270">
    <property type="term" value="F:zinc ion binding"/>
    <property type="evidence" value="ECO:0007669"/>
    <property type="project" value="InterPro"/>
</dbReference>
<sequence length="371" mass="39988">MILDRERAMMARAIQLAWRGRYSTHPNPRVGCVIARGDRIVGEGWHERAGEAHAEVQALSQAGHDARGATVYVTLEPCSHYGRTPPCAKALIDAGVAQVFVGTLDPNPAVAGRGLEMLREVGIKVSEGLMADEAARLNPGFMKRMTRGRPWVRLKMAASLDGRTSMASGESQWITGAAARGDVQRLRAMSDAILTGVGTVLADDPSLTVRRDEMGDIGDATDPSRQPLRVIADRDARTPPTSRILQGGNVHIFCASSALSSGQAQDLAALGISLTGVAWRDNGVDVPELLDALGELGINELLVEAGPTLAGTFVRENLVDELWLYQAPVFLGSTGRPTAHLALETMADKIQWRVQDRRQVGDDQRLILVPR</sequence>
<accession>A0A840UAN1</accession>
<gene>
    <name evidence="18" type="ORF">HNR38_002684</name>
</gene>
<evidence type="ECO:0000256" key="10">
    <source>
        <dbReference type="ARBA" id="ARBA00022857"/>
    </source>
</evidence>
<evidence type="ECO:0000259" key="17">
    <source>
        <dbReference type="PROSITE" id="PS51747"/>
    </source>
</evidence>
<feature type="binding site" evidence="15">
    <location>
        <position position="210"/>
    </location>
    <ligand>
        <name>substrate</name>
    </ligand>
</feature>
<dbReference type="GO" id="GO:0009231">
    <property type="term" value="P:riboflavin biosynthetic process"/>
    <property type="evidence" value="ECO:0007669"/>
    <property type="project" value="UniProtKB-UniPathway"/>
</dbReference>
<dbReference type="PROSITE" id="PS51747">
    <property type="entry name" value="CYT_DCMP_DEAMINASES_2"/>
    <property type="match status" value="1"/>
</dbReference>
<feature type="binding site" evidence="15">
    <location>
        <position position="173"/>
    </location>
    <ligand>
        <name>NADP(+)</name>
        <dbReference type="ChEBI" id="CHEBI:58349"/>
    </ligand>
</feature>
<comment type="caution">
    <text evidence="18">The sequence shown here is derived from an EMBL/GenBank/DDBJ whole genome shotgun (WGS) entry which is preliminary data.</text>
</comment>
<dbReference type="InterPro" id="IPR002125">
    <property type="entry name" value="CMP_dCMP_dom"/>
</dbReference>
<evidence type="ECO:0000256" key="7">
    <source>
        <dbReference type="ARBA" id="ARBA00022723"/>
    </source>
</evidence>
<dbReference type="FunFam" id="3.40.140.10:FF:000025">
    <property type="entry name" value="Riboflavin biosynthesis protein RibD"/>
    <property type="match status" value="1"/>
</dbReference>
<evidence type="ECO:0000256" key="12">
    <source>
        <dbReference type="ARBA" id="ARBA00023268"/>
    </source>
</evidence>
<dbReference type="InterPro" id="IPR002734">
    <property type="entry name" value="RibDG_C"/>
</dbReference>
<feature type="active site" description="Proton donor" evidence="14">
    <location>
        <position position="55"/>
    </location>
</feature>
<evidence type="ECO:0000256" key="14">
    <source>
        <dbReference type="PIRSR" id="PIRSR006769-1"/>
    </source>
</evidence>
<dbReference type="InterPro" id="IPR016193">
    <property type="entry name" value="Cytidine_deaminase-like"/>
</dbReference>
<keyword evidence="11 13" id="KW-0560">Oxidoreductase</keyword>
<feature type="binding site" evidence="16">
    <location>
        <position position="53"/>
    </location>
    <ligand>
        <name>Zn(2+)</name>
        <dbReference type="ChEBI" id="CHEBI:29105"/>
        <note>catalytic</note>
    </ligand>
</feature>
<dbReference type="GO" id="GO:0008835">
    <property type="term" value="F:diaminohydroxyphosphoribosylaminopyrimidine deaminase activity"/>
    <property type="evidence" value="ECO:0007669"/>
    <property type="project" value="UniProtKB-EC"/>
</dbReference>
<evidence type="ECO:0000256" key="5">
    <source>
        <dbReference type="ARBA" id="ARBA00007417"/>
    </source>
</evidence>
<comment type="catalytic activity">
    <reaction evidence="13">
        <text>5-amino-6-(5-phospho-D-ribitylamino)uracil + NADP(+) = 5-amino-6-(5-phospho-D-ribosylamino)uracil + NADPH + H(+)</text>
        <dbReference type="Rhea" id="RHEA:17845"/>
        <dbReference type="ChEBI" id="CHEBI:15378"/>
        <dbReference type="ChEBI" id="CHEBI:57783"/>
        <dbReference type="ChEBI" id="CHEBI:58349"/>
        <dbReference type="ChEBI" id="CHEBI:58421"/>
        <dbReference type="ChEBI" id="CHEBI:58453"/>
        <dbReference type="EC" id="1.1.1.193"/>
    </reaction>
</comment>
<evidence type="ECO:0000256" key="9">
    <source>
        <dbReference type="ARBA" id="ARBA00022833"/>
    </source>
</evidence>
<comment type="pathway">
    <text evidence="3 13">Cofactor biosynthesis; riboflavin biosynthesis; 5-amino-6-(D-ribitylamino)uracil from GTP: step 3/4.</text>
</comment>
<evidence type="ECO:0000313" key="18">
    <source>
        <dbReference type="EMBL" id="MBB5322189.1"/>
    </source>
</evidence>
<dbReference type="PANTHER" id="PTHR38011">
    <property type="entry name" value="DIHYDROFOLATE REDUCTASE FAMILY PROTEIN (AFU_ORTHOLOGUE AFUA_8G06820)"/>
    <property type="match status" value="1"/>
</dbReference>
<feature type="binding site" evidence="15">
    <location>
        <position position="207"/>
    </location>
    <ligand>
        <name>substrate</name>
    </ligand>
</feature>
<keyword evidence="19" id="KW-1185">Reference proteome</keyword>
<dbReference type="AlphaFoldDB" id="A0A840UAN1"/>
<dbReference type="EMBL" id="JACHFE010000007">
    <property type="protein sequence ID" value="MBB5322189.1"/>
    <property type="molecule type" value="Genomic_DNA"/>
</dbReference>
<keyword evidence="7 13" id="KW-0479">Metal-binding</keyword>
<keyword evidence="9 13" id="KW-0862">Zinc</keyword>
<comment type="catalytic activity">
    <reaction evidence="13">
        <text>2,5-diamino-6-hydroxy-4-(5-phosphoribosylamino)-pyrimidine + H2O + H(+) = 5-amino-6-(5-phospho-D-ribosylamino)uracil + NH4(+)</text>
        <dbReference type="Rhea" id="RHEA:21868"/>
        <dbReference type="ChEBI" id="CHEBI:15377"/>
        <dbReference type="ChEBI" id="CHEBI:15378"/>
        <dbReference type="ChEBI" id="CHEBI:28938"/>
        <dbReference type="ChEBI" id="CHEBI:58453"/>
        <dbReference type="ChEBI" id="CHEBI:58614"/>
        <dbReference type="EC" id="3.5.4.26"/>
    </reaction>
</comment>
<evidence type="ECO:0000256" key="4">
    <source>
        <dbReference type="ARBA" id="ARBA00005259"/>
    </source>
</evidence>
<organism evidence="18 19">
    <name type="scientific">Marinobacter oulmenensis</name>
    <dbReference type="NCBI Taxonomy" id="643747"/>
    <lineage>
        <taxon>Bacteria</taxon>
        <taxon>Pseudomonadati</taxon>
        <taxon>Pseudomonadota</taxon>
        <taxon>Gammaproteobacteria</taxon>
        <taxon>Pseudomonadales</taxon>
        <taxon>Marinobacteraceae</taxon>
        <taxon>Marinobacter</taxon>
    </lineage>
</organism>
<dbReference type="Proteomes" id="UP000591735">
    <property type="component" value="Unassembled WGS sequence"/>
</dbReference>
<evidence type="ECO:0000256" key="13">
    <source>
        <dbReference type="PIRNR" id="PIRNR006769"/>
    </source>
</evidence>
<comment type="pathway">
    <text evidence="2 13">Cofactor biosynthesis; riboflavin biosynthesis; 5-amino-6-(D-ribitylamino)uracil from GTP: step 2/4.</text>
</comment>
<proteinExistence type="inferred from homology"/>
<dbReference type="Gene3D" id="3.40.140.10">
    <property type="entry name" value="Cytidine Deaminase, domain 2"/>
    <property type="match status" value="1"/>
</dbReference>
<dbReference type="Pfam" id="PF00383">
    <property type="entry name" value="dCMP_cyt_deam_1"/>
    <property type="match status" value="1"/>
</dbReference>
<evidence type="ECO:0000313" key="19">
    <source>
        <dbReference type="Proteomes" id="UP000591735"/>
    </source>
</evidence>
<dbReference type="PIRSF" id="PIRSF006769">
    <property type="entry name" value="RibD"/>
    <property type="match status" value="1"/>
</dbReference>
<dbReference type="UniPathway" id="UPA00275">
    <property type="reaction ID" value="UER00401"/>
</dbReference>
<dbReference type="NCBIfam" id="TIGR00326">
    <property type="entry name" value="eubact_ribD"/>
    <property type="match status" value="1"/>
</dbReference>
<comment type="cofactor">
    <cofactor evidence="13 16">
        <name>Zn(2+)</name>
        <dbReference type="ChEBI" id="CHEBI:29105"/>
    </cofactor>
    <text evidence="13 16">Binds 1 zinc ion.</text>
</comment>
<feature type="binding site" evidence="15">
    <location>
        <position position="171"/>
    </location>
    <ligand>
        <name>substrate</name>
    </ligand>
</feature>
<dbReference type="SUPFAM" id="SSF53927">
    <property type="entry name" value="Cytidine deaminase-like"/>
    <property type="match status" value="1"/>
</dbReference>
<dbReference type="Gene3D" id="3.40.430.10">
    <property type="entry name" value="Dihydrofolate Reductase, subunit A"/>
    <property type="match status" value="1"/>
</dbReference>
<evidence type="ECO:0000256" key="16">
    <source>
        <dbReference type="PIRSR" id="PIRSR006769-3"/>
    </source>
</evidence>
<evidence type="ECO:0000256" key="3">
    <source>
        <dbReference type="ARBA" id="ARBA00004910"/>
    </source>
</evidence>
<comment type="similarity">
    <text evidence="4 13">In the N-terminal section; belongs to the cytidine and deoxycytidylate deaminase family.</text>
</comment>
<dbReference type="SUPFAM" id="SSF53597">
    <property type="entry name" value="Dihydrofolate reductase-like"/>
    <property type="match status" value="1"/>
</dbReference>
<dbReference type="EC" id="3.5.4.26" evidence="13"/>
<name>A0A840UAN1_9GAMM</name>
<feature type="binding site" evidence="16">
    <location>
        <position position="87"/>
    </location>
    <ligand>
        <name>Zn(2+)</name>
        <dbReference type="ChEBI" id="CHEBI:29105"/>
        <note>catalytic</note>
    </ligand>
</feature>
<dbReference type="PANTHER" id="PTHR38011:SF7">
    <property type="entry name" value="2,5-DIAMINO-6-RIBOSYLAMINO-4(3H)-PYRIMIDINONE 5'-PHOSPHATE REDUCTASE"/>
    <property type="match status" value="1"/>
</dbReference>
<feature type="binding site" evidence="15">
    <location>
        <position position="304"/>
    </location>
    <ligand>
        <name>substrate</name>
    </ligand>
</feature>
<feature type="domain" description="CMP/dCMP-type deaminase" evidence="17">
    <location>
        <begin position="4"/>
        <end position="126"/>
    </location>
</feature>
<dbReference type="RefSeq" id="WP_183705093.1">
    <property type="nucleotide sequence ID" value="NZ_JACHFE010000007.1"/>
</dbReference>
<evidence type="ECO:0000256" key="2">
    <source>
        <dbReference type="ARBA" id="ARBA00004882"/>
    </source>
</evidence>
<dbReference type="InterPro" id="IPR050765">
    <property type="entry name" value="Riboflavin_Biosynth_HTPR"/>
</dbReference>
<feature type="binding site" evidence="15">
    <location>
        <position position="157"/>
    </location>
    <ligand>
        <name>NADP(+)</name>
        <dbReference type="ChEBI" id="CHEBI:58349"/>
    </ligand>
</feature>
<keyword evidence="12" id="KW-0511">Multifunctional enzyme</keyword>
<feature type="binding site" evidence="15">
    <location>
        <position position="199"/>
    </location>
    <ligand>
        <name>NADP(+)</name>
        <dbReference type="ChEBI" id="CHEBI:58349"/>
    </ligand>
</feature>
<comment type="function">
    <text evidence="1 13">Converts 2,5-diamino-6-(ribosylamino)-4(3h)-pyrimidinone 5'-phosphate into 5-amino-6-(ribosylamino)-2,4(1h,3h)-pyrimidinedione 5'-phosphate.</text>
</comment>
<keyword evidence="8 13" id="KW-0378">Hydrolase</keyword>
<dbReference type="EC" id="1.1.1.193" evidence="13"/>
<evidence type="ECO:0000256" key="6">
    <source>
        <dbReference type="ARBA" id="ARBA00022619"/>
    </source>
</evidence>
<comment type="similarity">
    <text evidence="5 13">In the C-terminal section; belongs to the HTP reductase family.</text>
</comment>
<protein>
    <recommendedName>
        <fullName evidence="13">Riboflavin biosynthesis protein RibD</fullName>
    </recommendedName>
    <domain>
        <recommendedName>
            <fullName evidence="13">Diaminohydroxyphosphoribosylaminopyrimidine deaminase</fullName>
            <shortName evidence="13">DRAP deaminase</shortName>
            <ecNumber evidence="13">3.5.4.26</ecNumber>
        </recommendedName>
        <alternativeName>
            <fullName evidence="13">Riboflavin-specific deaminase</fullName>
        </alternativeName>
    </domain>
    <domain>
        <recommendedName>
            <fullName evidence="13">5-amino-6-(5-phosphoribosylamino)uracil reductase</fullName>
            <ecNumber evidence="13">1.1.1.193</ecNumber>
        </recommendedName>
        <alternativeName>
            <fullName evidence="13">HTP reductase</fullName>
        </alternativeName>
    </domain>
</protein>
<dbReference type="CDD" id="cd01284">
    <property type="entry name" value="Riboflavin_deaminase-reductase"/>
    <property type="match status" value="1"/>
</dbReference>
<dbReference type="PROSITE" id="PS00903">
    <property type="entry name" value="CYT_DCMP_DEAMINASES_1"/>
    <property type="match status" value="1"/>
</dbReference>
<dbReference type="Pfam" id="PF01872">
    <property type="entry name" value="RibD_C"/>
    <property type="match status" value="1"/>
</dbReference>
<keyword evidence="6 13" id="KW-0686">Riboflavin biosynthesis</keyword>
<evidence type="ECO:0000256" key="1">
    <source>
        <dbReference type="ARBA" id="ARBA00002151"/>
    </source>
</evidence>
<dbReference type="InterPro" id="IPR011549">
    <property type="entry name" value="RibD_C"/>
</dbReference>
<dbReference type="InterPro" id="IPR004794">
    <property type="entry name" value="Eubact_RibD"/>
</dbReference>
<feature type="binding site" evidence="15">
    <location>
        <position position="203"/>
    </location>
    <ligand>
        <name>substrate</name>
    </ligand>
</feature>
<reference evidence="18 19" key="1">
    <citation type="submission" date="2020-08" db="EMBL/GenBank/DDBJ databases">
        <title>Genomic Encyclopedia of Type Strains, Phase IV (KMG-IV): sequencing the most valuable type-strain genomes for metagenomic binning, comparative biology and taxonomic classification.</title>
        <authorList>
            <person name="Goeker M."/>
        </authorList>
    </citation>
    <scope>NUCLEOTIDE SEQUENCE [LARGE SCALE GENOMIC DNA]</scope>
    <source>
        <strain evidence="18 19">DSM 22359</strain>
    </source>
</reference>
<dbReference type="NCBIfam" id="TIGR00227">
    <property type="entry name" value="ribD_Cterm"/>
    <property type="match status" value="1"/>
</dbReference>
<evidence type="ECO:0000256" key="11">
    <source>
        <dbReference type="ARBA" id="ARBA00023002"/>
    </source>
</evidence>
<dbReference type="GO" id="GO:0008703">
    <property type="term" value="F:5-amino-6-(5-phosphoribosylamino)uracil reductase activity"/>
    <property type="evidence" value="ECO:0007669"/>
    <property type="project" value="UniProtKB-EC"/>
</dbReference>
<dbReference type="InterPro" id="IPR024072">
    <property type="entry name" value="DHFR-like_dom_sf"/>
</dbReference>